<dbReference type="KEGG" id="dmm:dnm_005215"/>
<keyword evidence="2" id="KW-1185">Reference proteome</keyword>
<protein>
    <submittedName>
        <fullName evidence="1">Uncharacterized protein</fullName>
    </submittedName>
</protein>
<dbReference type="Proteomes" id="UP000663722">
    <property type="component" value="Chromosome"/>
</dbReference>
<dbReference type="EMBL" id="CP061800">
    <property type="protein sequence ID" value="QTA84525.1"/>
    <property type="molecule type" value="Genomic_DNA"/>
</dbReference>
<gene>
    <name evidence="1" type="ORF">dnm_005215</name>
</gene>
<reference evidence="1" key="1">
    <citation type="journal article" date="2021" name="Microb. Physiol.">
        <title>Proteogenomic Insights into the Physiology of Marine, Sulfate-Reducing, Filamentous Desulfonema limicola and Desulfonema magnum.</title>
        <authorList>
            <person name="Schnaars V."/>
            <person name="Wohlbrand L."/>
            <person name="Scheve S."/>
            <person name="Hinrichs C."/>
            <person name="Reinhardt R."/>
            <person name="Rabus R."/>
        </authorList>
    </citation>
    <scope>NUCLEOTIDE SEQUENCE</scope>
    <source>
        <strain evidence="1">4be13</strain>
    </source>
</reference>
<organism evidence="1 2">
    <name type="scientific">Desulfonema magnum</name>
    <dbReference type="NCBI Taxonomy" id="45655"/>
    <lineage>
        <taxon>Bacteria</taxon>
        <taxon>Pseudomonadati</taxon>
        <taxon>Thermodesulfobacteriota</taxon>
        <taxon>Desulfobacteria</taxon>
        <taxon>Desulfobacterales</taxon>
        <taxon>Desulfococcaceae</taxon>
        <taxon>Desulfonema</taxon>
    </lineage>
</organism>
<accession>A0A975GKH4</accession>
<evidence type="ECO:0000313" key="1">
    <source>
        <dbReference type="EMBL" id="QTA84525.1"/>
    </source>
</evidence>
<sequence>MIWFLIRFLSYFLSGHFKVYTIKIKSISGRYSFADDNGFRGGQTKPCKGGILVASHRSTTFPFTAPRRSLSLSKGTSCCGEMLLKIFL</sequence>
<proteinExistence type="predicted"/>
<name>A0A975GKH4_9BACT</name>
<evidence type="ECO:0000313" key="2">
    <source>
        <dbReference type="Proteomes" id="UP000663722"/>
    </source>
</evidence>
<dbReference type="AlphaFoldDB" id="A0A975GKH4"/>